<organism evidence="1 2">
    <name type="scientific">Pseudomonas arsenicoxydans</name>
    <dbReference type="NCBI Taxonomy" id="702115"/>
    <lineage>
        <taxon>Bacteria</taxon>
        <taxon>Pseudomonadati</taxon>
        <taxon>Pseudomonadota</taxon>
        <taxon>Gammaproteobacteria</taxon>
        <taxon>Pseudomonadales</taxon>
        <taxon>Pseudomonadaceae</taxon>
        <taxon>Pseudomonas</taxon>
    </lineage>
</organism>
<keyword evidence="2" id="KW-1185">Reference proteome</keyword>
<sequence length="82" mass="9019">MGASLLAIASVQSAIMLNVLTPSRAGSLPHWLVFSAWDLRCPQAIILRLSLPVESPSHFNTPPVICYRARHRLTSKNNGQHC</sequence>
<protein>
    <submittedName>
        <fullName evidence="1">Uncharacterized protein</fullName>
    </submittedName>
</protein>
<dbReference type="AlphaFoldDB" id="A0A4P6FZS7"/>
<reference evidence="1 2" key="1">
    <citation type="submission" date="2017-11" db="EMBL/GenBank/DDBJ databases">
        <title>Genome sequence of Pseudomonas arsenicoxydans ACM1.</title>
        <authorList>
            <person name="Nascimento F.X."/>
        </authorList>
    </citation>
    <scope>NUCLEOTIDE SEQUENCE [LARGE SCALE GENOMIC DNA]</scope>
    <source>
        <strain evidence="1 2">ACM1</strain>
    </source>
</reference>
<accession>A0A4P6FZS7</accession>
<dbReference type="Proteomes" id="UP000291121">
    <property type="component" value="Chromosome"/>
</dbReference>
<name>A0A4P6FZS7_9PSED</name>
<proteinExistence type="predicted"/>
<evidence type="ECO:0000313" key="2">
    <source>
        <dbReference type="Proteomes" id="UP000291121"/>
    </source>
</evidence>
<gene>
    <name evidence="1" type="ORF">CUN61_10910</name>
</gene>
<dbReference type="EMBL" id="CP024767">
    <property type="protein sequence ID" value="QAY84469.1"/>
    <property type="molecule type" value="Genomic_DNA"/>
</dbReference>
<evidence type="ECO:0000313" key="1">
    <source>
        <dbReference type="EMBL" id="QAY84469.1"/>
    </source>
</evidence>